<comment type="similarity">
    <text evidence="1 2">Belongs to the peroxin-16 family.</text>
</comment>
<organism evidence="3 4">
    <name type="scientific">Puccinia graminis f. sp. tritici (strain CRL 75-36-700-3 / race SCCL)</name>
    <name type="common">Black stem rust fungus</name>
    <dbReference type="NCBI Taxonomy" id="418459"/>
    <lineage>
        <taxon>Eukaryota</taxon>
        <taxon>Fungi</taxon>
        <taxon>Dikarya</taxon>
        <taxon>Basidiomycota</taxon>
        <taxon>Pucciniomycotina</taxon>
        <taxon>Pucciniomycetes</taxon>
        <taxon>Pucciniales</taxon>
        <taxon>Pucciniaceae</taxon>
        <taxon>Puccinia</taxon>
    </lineage>
</organism>
<reference evidence="4" key="2">
    <citation type="journal article" date="2011" name="Proc. Natl. Acad. Sci. U.S.A.">
        <title>Obligate biotrophy features unraveled by the genomic analysis of rust fungi.</title>
        <authorList>
            <person name="Duplessis S."/>
            <person name="Cuomo C.A."/>
            <person name="Lin Y.-C."/>
            <person name="Aerts A."/>
            <person name="Tisserant E."/>
            <person name="Veneault-Fourrey C."/>
            <person name="Joly D.L."/>
            <person name="Hacquard S."/>
            <person name="Amselem J."/>
            <person name="Cantarel B.L."/>
            <person name="Chiu R."/>
            <person name="Coutinho P.M."/>
            <person name="Feau N."/>
            <person name="Field M."/>
            <person name="Frey P."/>
            <person name="Gelhaye E."/>
            <person name="Goldberg J."/>
            <person name="Grabherr M.G."/>
            <person name="Kodira C.D."/>
            <person name="Kohler A."/>
            <person name="Kuees U."/>
            <person name="Lindquist E.A."/>
            <person name="Lucas S.M."/>
            <person name="Mago R."/>
            <person name="Mauceli E."/>
            <person name="Morin E."/>
            <person name="Murat C."/>
            <person name="Pangilinan J.L."/>
            <person name="Park R."/>
            <person name="Pearson M."/>
            <person name="Quesneville H."/>
            <person name="Rouhier N."/>
            <person name="Sakthikumar S."/>
            <person name="Salamov A.A."/>
            <person name="Schmutz J."/>
            <person name="Selles B."/>
            <person name="Shapiro H."/>
            <person name="Tanguay P."/>
            <person name="Tuskan G.A."/>
            <person name="Henrissat B."/>
            <person name="Van de Peer Y."/>
            <person name="Rouze P."/>
            <person name="Ellis J.G."/>
            <person name="Dodds P.N."/>
            <person name="Schein J.E."/>
            <person name="Zhong S."/>
            <person name="Hamelin R.C."/>
            <person name="Grigoriev I.V."/>
            <person name="Szabo L.J."/>
            <person name="Martin F."/>
        </authorList>
    </citation>
    <scope>NUCLEOTIDE SEQUENCE [LARGE SCALE GENOMIC DNA]</scope>
    <source>
        <strain evidence="4">CRL 75-36-700-3 / race SCCL</strain>
    </source>
</reference>
<accession>E3KMK8</accession>
<evidence type="ECO:0000256" key="1">
    <source>
        <dbReference type="ARBA" id="ARBA00009505"/>
    </source>
</evidence>
<dbReference type="RefSeq" id="XP_003329952.2">
    <property type="nucleotide sequence ID" value="XM_003329904.2"/>
</dbReference>
<dbReference type="PANTHER" id="PTHR13299:SF0">
    <property type="entry name" value="PEROXISOMAL MEMBRANE PROTEIN PEX16"/>
    <property type="match status" value="1"/>
</dbReference>
<keyword evidence="2" id="KW-0962">Peroxisome biogenesis</keyword>
<dbReference type="InterPro" id="IPR013919">
    <property type="entry name" value="Pex16"/>
</dbReference>
<evidence type="ECO:0000313" key="3">
    <source>
        <dbReference type="EMBL" id="EFP85533.2"/>
    </source>
</evidence>
<reference key="1">
    <citation type="submission" date="2007-01" db="EMBL/GenBank/DDBJ databases">
        <title>The Genome Sequence of Puccinia graminis f. sp. tritici Strain CRL 75-36-700-3.</title>
        <authorList>
            <consortium name="The Broad Institute Genome Sequencing Platform"/>
            <person name="Birren B."/>
            <person name="Lander E."/>
            <person name="Galagan J."/>
            <person name="Nusbaum C."/>
            <person name="Devon K."/>
            <person name="Cuomo C."/>
            <person name="Jaffe D."/>
            <person name="Butler J."/>
            <person name="Alvarez P."/>
            <person name="Gnerre S."/>
            <person name="Grabherr M."/>
            <person name="Mauceli E."/>
            <person name="Brockman W."/>
            <person name="Young S."/>
            <person name="LaButti K."/>
            <person name="Sykes S."/>
            <person name="DeCaprio D."/>
            <person name="Crawford M."/>
            <person name="Koehrsen M."/>
            <person name="Engels R."/>
            <person name="Montgomery P."/>
            <person name="Pearson M."/>
            <person name="Howarth C."/>
            <person name="Larson L."/>
            <person name="White J."/>
            <person name="Zeng Q."/>
            <person name="Kodira C."/>
            <person name="Yandava C."/>
            <person name="Alvarado L."/>
            <person name="O'Leary S."/>
            <person name="Szabo L."/>
            <person name="Dean R."/>
            <person name="Schein J."/>
        </authorList>
    </citation>
    <scope>NUCLEOTIDE SEQUENCE</scope>
    <source>
        <strain>CRL 75-36-700-3</strain>
    </source>
</reference>
<name>E3KMK8_PUCGT</name>
<dbReference type="EMBL" id="DS178295">
    <property type="protein sequence ID" value="EFP85533.2"/>
    <property type="molecule type" value="Genomic_DNA"/>
</dbReference>
<keyword evidence="2" id="KW-0576">Peroxisome</keyword>
<evidence type="ECO:0000313" key="4">
    <source>
        <dbReference type="Proteomes" id="UP000008783"/>
    </source>
</evidence>
<gene>
    <name evidence="3" type="ORF">PGTG_11889</name>
</gene>
<dbReference type="GeneID" id="10544093"/>
<dbReference type="eggNOG" id="KOG4546">
    <property type="taxonomic scope" value="Eukaryota"/>
</dbReference>
<dbReference type="VEuPathDB" id="FungiDB:PGTG_11889"/>
<comment type="subcellular location">
    <subcellularLocation>
        <location evidence="2">Peroxisome membrane</location>
    </subcellularLocation>
</comment>
<dbReference type="AlphaFoldDB" id="E3KMK8"/>
<dbReference type="KEGG" id="pgr:PGTG_11889"/>
<protein>
    <recommendedName>
        <fullName evidence="2">Peroxisomal membrane protein PEX16</fullName>
    </recommendedName>
</protein>
<dbReference type="PANTHER" id="PTHR13299">
    <property type="entry name" value="PEROXISOMAL MEMBRANE PROTEIN PEX16"/>
    <property type="match status" value="1"/>
</dbReference>
<evidence type="ECO:0000256" key="2">
    <source>
        <dbReference type="RuleBase" id="RU365003"/>
    </source>
</evidence>
<dbReference type="Pfam" id="PF08610">
    <property type="entry name" value="Pex16"/>
    <property type="match status" value="1"/>
</dbReference>
<dbReference type="GO" id="GO:0005778">
    <property type="term" value="C:peroxisomal membrane"/>
    <property type="evidence" value="ECO:0000318"/>
    <property type="project" value="GO_Central"/>
</dbReference>
<dbReference type="HOGENOM" id="CLU_036533_2_0_1"/>
<dbReference type="STRING" id="418459.E3KMK8"/>
<dbReference type="InParanoid" id="E3KMK8"/>
<keyword evidence="4" id="KW-1185">Reference proteome</keyword>
<dbReference type="OrthoDB" id="2021143at2759"/>
<dbReference type="Proteomes" id="UP000008783">
    <property type="component" value="Unassembled WGS sequence"/>
</dbReference>
<sequence>MTASAARFIDHFSNREDNYRASSLDCFPTQQSTVNRQPPPPSEHFNCCNILNFHREDFLLSNATRITSIESTLRSLTWFLPGRFKDAELASESLYTALNLLSLYHDRIITKVVTSLPSSQKPAQSSHARYTSAWCAVSSTYKFLAHALAIISHSQLLIEMVARRRLGSKRRWRVVLMLELIKALLRLKLVDLTSRMLVNPPLPERRIDPATLEAQSRNTTTTTAAANDLWSHQASSSSLTRHELNSSNSSSSESTWVGKRTGIVRPLIANLRSPPNDPLIGSGKSLVNDYLSRKALTLEEVLKPLDLVRKSKSNKDKLAEIIWILRPVIYVLTINRFGHRHAVPFLCSLSLEYLSYSLRQSGLQTPQARQLTPPIFFASPRRAAFQSLVSELERNELEARRLAFWSYFLRGPLWVLWTKPKLLQISNKFAHVPIFNLISTAILDYTPLLDEYHYYVS</sequence>
<proteinExistence type="inferred from homology"/>
<dbReference type="GO" id="GO:0007031">
    <property type="term" value="P:peroxisome organization"/>
    <property type="evidence" value="ECO:0000318"/>
    <property type="project" value="GO_Central"/>
</dbReference>